<dbReference type="OrthoDB" id="77931at2759"/>
<dbReference type="Proteomes" id="UP000009168">
    <property type="component" value="Unassembled WGS sequence"/>
</dbReference>
<name>Q22TW2_TETTS</name>
<sequence length="378" mass="43669">MNGSQFSFEMSDSQIANGSSIDFGGCLDFFISQYSNQNTDIKIYNSTFKKCKSQYLGGAISGIRDIITLENVNFIECSSQIGGAIYSIPIIKFTLSDKYFSQNKGYLAANNYNQKKIQLNMLDILEFNQNSNNDTDLFQKTDEYLYPGLTYILRLYITVDGEDYYTFTNQNNFGNLYKYIFKPSNNFISNTPQQLLSINFPFLLWYAQDISFNGKQTAQFESFSIQFVSSFYLDTNQYKIYNGCKEQGMEKIYLNNQKNLQFICKYCQQMKVSYHGVCQNCPTDYFLNCYGNYSELKQFYWRSFYSVNPDDIFYCSNNPQSCSGGSGIGNQLCYEGHIGPQCLDCDINGSYWGERYSMVGFFQCSCLYLIINIQKTKK</sequence>
<protein>
    <submittedName>
        <fullName evidence="1">Dual specificity phosphatase domain protein</fullName>
    </submittedName>
</protein>
<keyword evidence="2" id="KW-1185">Reference proteome</keyword>
<dbReference type="AlphaFoldDB" id="Q22TW2"/>
<reference evidence="2" key="1">
    <citation type="journal article" date="2006" name="PLoS Biol.">
        <title>Macronuclear genome sequence of the ciliate Tetrahymena thermophila, a model eukaryote.</title>
        <authorList>
            <person name="Eisen J.A."/>
            <person name="Coyne R.S."/>
            <person name="Wu M."/>
            <person name="Wu D."/>
            <person name="Thiagarajan M."/>
            <person name="Wortman J.R."/>
            <person name="Badger J.H."/>
            <person name="Ren Q."/>
            <person name="Amedeo P."/>
            <person name="Jones K.M."/>
            <person name="Tallon L.J."/>
            <person name="Delcher A.L."/>
            <person name="Salzberg S.L."/>
            <person name="Silva J.C."/>
            <person name="Haas B.J."/>
            <person name="Majoros W.H."/>
            <person name="Farzad M."/>
            <person name="Carlton J.M."/>
            <person name="Smith R.K. Jr."/>
            <person name="Garg J."/>
            <person name="Pearlman R.E."/>
            <person name="Karrer K.M."/>
            <person name="Sun L."/>
            <person name="Manning G."/>
            <person name="Elde N.C."/>
            <person name="Turkewitz A.P."/>
            <person name="Asai D.J."/>
            <person name="Wilkes D.E."/>
            <person name="Wang Y."/>
            <person name="Cai H."/>
            <person name="Collins K."/>
            <person name="Stewart B.A."/>
            <person name="Lee S.R."/>
            <person name="Wilamowska K."/>
            <person name="Weinberg Z."/>
            <person name="Ruzzo W.L."/>
            <person name="Wloga D."/>
            <person name="Gaertig J."/>
            <person name="Frankel J."/>
            <person name="Tsao C.-C."/>
            <person name="Gorovsky M.A."/>
            <person name="Keeling P.J."/>
            <person name="Waller R.F."/>
            <person name="Patron N.J."/>
            <person name="Cherry J.M."/>
            <person name="Stover N.A."/>
            <person name="Krieger C.J."/>
            <person name="del Toro C."/>
            <person name="Ryder H.F."/>
            <person name="Williamson S.C."/>
            <person name="Barbeau R.A."/>
            <person name="Hamilton E.P."/>
            <person name="Orias E."/>
        </authorList>
    </citation>
    <scope>NUCLEOTIDE SEQUENCE [LARGE SCALE GENOMIC DNA]</scope>
    <source>
        <strain evidence="2">SB210</strain>
    </source>
</reference>
<accession>Q22TW2</accession>
<evidence type="ECO:0000313" key="2">
    <source>
        <dbReference type="Proteomes" id="UP000009168"/>
    </source>
</evidence>
<dbReference type="KEGG" id="tet:TTHERM_01470360"/>
<organism evidence="1 2">
    <name type="scientific">Tetrahymena thermophila (strain SB210)</name>
    <dbReference type="NCBI Taxonomy" id="312017"/>
    <lineage>
        <taxon>Eukaryota</taxon>
        <taxon>Sar</taxon>
        <taxon>Alveolata</taxon>
        <taxon>Ciliophora</taxon>
        <taxon>Intramacronucleata</taxon>
        <taxon>Oligohymenophorea</taxon>
        <taxon>Hymenostomatida</taxon>
        <taxon>Tetrahymenina</taxon>
        <taxon>Tetrahymenidae</taxon>
        <taxon>Tetrahymena</taxon>
    </lineage>
</organism>
<dbReference type="InParanoid" id="Q22TW2"/>
<dbReference type="EMBL" id="GG662834">
    <property type="protein sequence ID" value="EAR88713.2"/>
    <property type="molecule type" value="Genomic_DNA"/>
</dbReference>
<dbReference type="RefSeq" id="XP_001008958.2">
    <property type="nucleotide sequence ID" value="XM_001008958.2"/>
</dbReference>
<dbReference type="HOGENOM" id="CLU_013710_1_0_1"/>
<proteinExistence type="predicted"/>
<gene>
    <name evidence="1" type="ORF">TTHERM_01470360</name>
</gene>
<dbReference type="GeneID" id="7826149"/>
<evidence type="ECO:0000313" key="1">
    <source>
        <dbReference type="EMBL" id="EAR88713.2"/>
    </source>
</evidence>